<evidence type="ECO:0000256" key="1">
    <source>
        <dbReference type="ARBA" id="ARBA00022614"/>
    </source>
</evidence>
<dbReference type="InterPro" id="IPR032675">
    <property type="entry name" value="LRR_dom_sf"/>
</dbReference>
<evidence type="ECO:0000313" key="5">
    <source>
        <dbReference type="RefSeq" id="XP_017770295.1"/>
    </source>
</evidence>
<proteinExistence type="predicted"/>
<evidence type="ECO:0000313" key="4">
    <source>
        <dbReference type="Proteomes" id="UP000695000"/>
    </source>
</evidence>
<dbReference type="PROSITE" id="PS51450">
    <property type="entry name" value="LRR"/>
    <property type="match status" value="2"/>
</dbReference>
<dbReference type="InterPro" id="IPR003591">
    <property type="entry name" value="Leu-rich_rpt_typical-subtyp"/>
</dbReference>
<evidence type="ECO:0000256" key="2">
    <source>
        <dbReference type="ARBA" id="ARBA00022737"/>
    </source>
</evidence>
<keyword evidence="1" id="KW-0433">Leucine-rich repeat</keyword>
<dbReference type="Gene3D" id="3.80.10.10">
    <property type="entry name" value="Ribonuclease Inhibitor"/>
    <property type="match status" value="1"/>
</dbReference>
<dbReference type="Proteomes" id="UP000695000">
    <property type="component" value="Unplaced"/>
</dbReference>
<gene>
    <name evidence="5" type="primary">LOC108558020</name>
</gene>
<protein>
    <submittedName>
        <fullName evidence="5">Leucine-rich repeat-containing protein 27-like</fullName>
    </submittedName>
</protein>
<dbReference type="InterPro" id="IPR050216">
    <property type="entry name" value="LRR_domain-containing"/>
</dbReference>
<keyword evidence="2" id="KW-0677">Repeat</keyword>
<accession>A0ABM1M6U5</accession>
<dbReference type="PANTHER" id="PTHR48051">
    <property type="match status" value="1"/>
</dbReference>
<organism evidence="4 5">
    <name type="scientific">Nicrophorus vespilloides</name>
    <name type="common">Boreal carrion beetle</name>
    <dbReference type="NCBI Taxonomy" id="110193"/>
    <lineage>
        <taxon>Eukaryota</taxon>
        <taxon>Metazoa</taxon>
        <taxon>Ecdysozoa</taxon>
        <taxon>Arthropoda</taxon>
        <taxon>Hexapoda</taxon>
        <taxon>Insecta</taxon>
        <taxon>Pterygota</taxon>
        <taxon>Neoptera</taxon>
        <taxon>Endopterygota</taxon>
        <taxon>Coleoptera</taxon>
        <taxon>Polyphaga</taxon>
        <taxon>Staphyliniformia</taxon>
        <taxon>Silphidae</taxon>
        <taxon>Nicrophorinae</taxon>
        <taxon>Nicrophorus</taxon>
    </lineage>
</organism>
<feature type="compositionally biased region" description="Polar residues" evidence="3">
    <location>
        <begin position="141"/>
        <end position="153"/>
    </location>
</feature>
<sequence length="384" mass="43990">MSAKASDIDVICDESYKNHVEIPSKVLQMENLKMLYLDGNMITNLPEDFFHKLPKLYWLDLRGNQLQSIPSGVANHASLENVLLQNNKIEMLPNELGLVPNLKVLQLSGNPLIYPPQSVVEMGVDDVCIFLKQEYYKENPTPKQIPSRSSDSAAQRESKSSKLCIKTMPVVSVKSLSKEILDLRQVKKDNTCSKNQKIHRITKSASKMSVHSQYNSDRSIGLKVNMSYEERVQENELKQVWLEKLKDLIRDQQKIIEQEKSVGALSKWRQSKRSEPARSVNCLDAIVTAPFDTEPEYNKLMSRSDHTEGIEKLISSRRRRLQRRDDVDVDTLINEVVSKLRGMEVKLQQDTSATQKLMNAEREIKMIVDLHKRIADIQTANDIM</sequence>
<feature type="region of interest" description="Disordered" evidence="3">
    <location>
        <begin position="139"/>
        <end position="160"/>
    </location>
</feature>
<dbReference type="SMART" id="SM00369">
    <property type="entry name" value="LRR_TYP"/>
    <property type="match status" value="3"/>
</dbReference>
<dbReference type="GeneID" id="108558020"/>
<dbReference type="InterPro" id="IPR001611">
    <property type="entry name" value="Leu-rich_rpt"/>
</dbReference>
<dbReference type="SUPFAM" id="SSF52075">
    <property type="entry name" value="Outer arm dynein light chain 1"/>
    <property type="match status" value="1"/>
</dbReference>
<name>A0ABM1M6U5_NICVS</name>
<keyword evidence="4" id="KW-1185">Reference proteome</keyword>
<reference evidence="5" key="1">
    <citation type="submission" date="2025-08" db="UniProtKB">
        <authorList>
            <consortium name="RefSeq"/>
        </authorList>
    </citation>
    <scope>IDENTIFICATION</scope>
    <source>
        <tissue evidence="5">Whole Larva</tissue>
    </source>
</reference>
<dbReference type="PANTHER" id="PTHR48051:SF1">
    <property type="entry name" value="RAS SUPPRESSOR PROTEIN 1"/>
    <property type="match status" value="1"/>
</dbReference>
<dbReference type="RefSeq" id="XP_017770295.1">
    <property type="nucleotide sequence ID" value="XM_017914806.1"/>
</dbReference>
<evidence type="ECO:0000256" key="3">
    <source>
        <dbReference type="SAM" id="MobiDB-lite"/>
    </source>
</evidence>
<dbReference type="Pfam" id="PF13855">
    <property type="entry name" value="LRR_8"/>
    <property type="match status" value="1"/>
</dbReference>